<evidence type="ECO:0000256" key="2">
    <source>
        <dbReference type="ARBA" id="ARBA00004687"/>
    </source>
</evidence>
<evidence type="ECO:0000256" key="4">
    <source>
        <dbReference type="ARBA" id="ARBA00020830"/>
    </source>
</evidence>
<comment type="subcellular location">
    <subcellularLocation>
        <location evidence="1 12">Endoplasmic reticulum membrane</location>
        <topology evidence="1 12">Multi-pass membrane protein</topology>
    </subcellularLocation>
</comment>
<evidence type="ECO:0000256" key="11">
    <source>
        <dbReference type="ARBA" id="ARBA00023180"/>
    </source>
</evidence>
<gene>
    <name evidence="16" type="ORF">B0A48_10184</name>
</gene>
<feature type="compositionally biased region" description="Basic and acidic residues" evidence="13">
    <location>
        <begin position="713"/>
        <end position="740"/>
    </location>
</feature>
<dbReference type="GO" id="GO:0051267">
    <property type="term" value="F:CP2 mannose-ethanolamine phosphotransferase activity"/>
    <property type="evidence" value="ECO:0007669"/>
    <property type="project" value="TreeGrafter"/>
</dbReference>
<comment type="pathway">
    <text evidence="2 12">Glycolipid biosynthesis; glycosylphosphatidylinositol-anchor biosynthesis.</text>
</comment>
<dbReference type="CDD" id="cd16024">
    <property type="entry name" value="GPI_EPT_2"/>
    <property type="match status" value="1"/>
</dbReference>
<evidence type="ECO:0000256" key="9">
    <source>
        <dbReference type="ARBA" id="ARBA00022989"/>
    </source>
</evidence>
<dbReference type="EMBL" id="NAJO01000024">
    <property type="protein sequence ID" value="OQO03520.1"/>
    <property type="molecule type" value="Genomic_DNA"/>
</dbReference>
<dbReference type="InterPro" id="IPR007201">
    <property type="entry name" value="Mei2-like_Rrm_C"/>
</dbReference>
<dbReference type="Pfam" id="PF04059">
    <property type="entry name" value="RRM_2"/>
    <property type="match status" value="1"/>
</dbReference>
<evidence type="ECO:0000256" key="3">
    <source>
        <dbReference type="ARBA" id="ARBA00005315"/>
    </source>
</evidence>
<comment type="similarity">
    <text evidence="3 12">Belongs to the PIGG/PIGN/PIGO family. PIGG subfamily.</text>
</comment>
<comment type="function">
    <text evidence="12">Ethanolamine phosphate transferase involved in glycosylphosphatidylinositol-anchor biosynthesis. Transfers ethanolamine phosphate to the GPI second mannose.</text>
</comment>
<feature type="transmembrane region" description="Helical" evidence="12">
    <location>
        <begin position="1584"/>
        <end position="1603"/>
    </location>
</feature>
<feature type="transmembrane region" description="Helical" evidence="12">
    <location>
        <begin position="1505"/>
        <end position="1523"/>
    </location>
</feature>
<dbReference type="Pfam" id="PF01663">
    <property type="entry name" value="Phosphodiest"/>
    <property type="match status" value="1"/>
</dbReference>
<evidence type="ECO:0000256" key="13">
    <source>
        <dbReference type="SAM" id="MobiDB-lite"/>
    </source>
</evidence>
<keyword evidence="6 12" id="KW-0808">Transferase</keyword>
<dbReference type="UniPathway" id="UPA00196"/>
<feature type="transmembrane region" description="Helical" evidence="12">
    <location>
        <begin position="1657"/>
        <end position="1678"/>
    </location>
</feature>
<keyword evidence="5 12" id="KW-0337">GPI-anchor biosynthesis</keyword>
<reference evidence="17" key="1">
    <citation type="submission" date="2017-03" db="EMBL/GenBank/DDBJ databases">
        <title>Genomes of endolithic fungi from Antarctica.</title>
        <authorList>
            <person name="Coleine C."/>
            <person name="Masonjones S."/>
            <person name="Stajich J.E."/>
        </authorList>
    </citation>
    <scope>NUCLEOTIDE SEQUENCE [LARGE SCALE GENOMIC DNA]</scope>
    <source>
        <strain evidence="17">CCFEE 5527</strain>
    </source>
</reference>
<evidence type="ECO:0000313" key="17">
    <source>
        <dbReference type="Proteomes" id="UP000192596"/>
    </source>
</evidence>
<feature type="region of interest" description="Disordered" evidence="13">
    <location>
        <begin position="1"/>
        <end position="77"/>
    </location>
</feature>
<feature type="transmembrane region" description="Helical" evidence="12">
    <location>
        <begin position="1529"/>
        <end position="1549"/>
    </location>
</feature>
<dbReference type="GO" id="GO:0005789">
    <property type="term" value="C:endoplasmic reticulum membrane"/>
    <property type="evidence" value="ECO:0007669"/>
    <property type="project" value="UniProtKB-SubCell"/>
</dbReference>
<feature type="domain" description="GPI ethanolamine phosphate transferase 2 C-terminal" evidence="15">
    <location>
        <begin position="1369"/>
        <end position="1858"/>
    </location>
</feature>
<feature type="region of interest" description="Disordered" evidence="13">
    <location>
        <begin position="710"/>
        <end position="763"/>
    </location>
</feature>
<dbReference type="PANTHER" id="PTHR23072:SF0">
    <property type="entry name" value="GPI ETHANOLAMINE PHOSPHATE TRANSFERASE 2"/>
    <property type="match status" value="1"/>
</dbReference>
<dbReference type="OrthoDB" id="272139at2759"/>
<dbReference type="STRING" id="1507870.A0A1V8SWT8"/>
<feature type="compositionally biased region" description="Low complexity" evidence="13">
    <location>
        <begin position="750"/>
        <end position="761"/>
    </location>
</feature>
<evidence type="ECO:0000256" key="10">
    <source>
        <dbReference type="ARBA" id="ARBA00023136"/>
    </source>
</evidence>
<dbReference type="InterPro" id="IPR002591">
    <property type="entry name" value="Phosphodiest/P_Trfase"/>
</dbReference>
<keyword evidence="7 12" id="KW-0812">Transmembrane</keyword>
<feature type="transmembrane region" description="Helical" evidence="12">
    <location>
        <begin position="1795"/>
        <end position="1819"/>
    </location>
</feature>
<keyword evidence="8 12" id="KW-0256">Endoplasmic reticulum</keyword>
<evidence type="ECO:0000313" key="16">
    <source>
        <dbReference type="EMBL" id="OQO03520.1"/>
    </source>
</evidence>
<feature type="compositionally biased region" description="Basic residues" evidence="13">
    <location>
        <begin position="111"/>
        <end position="123"/>
    </location>
</feature>
<feature type="transmembrane region" description="Helical" evidence="12">
    <location>
        <begin position="1377"/>
        <end position="1395"/>
    </location>
</feature>
<feature type="transmembrane region" description="Helical" evidence="12">
    <location>
        <begin position="1831"/>
        <end position="1856"/>
    </location>
</feature>
<keyword evidence="10 12" id="KW-0472">Membrane</keyword>
<dbReference type="Proteomes" id="UP000192596">
    <property type="component" value="Unassembled WGS sequence"/>
</dbReference>
<proteinExistence type="inferred from homology"/>
<keyword evidence="9 12" id="KW-1133">Transmembrane helix</keyword>
<dbReference type="FunCoup" id="A0A1V8SWT8">
    <property type="interactions" value="872"/>
</dbReference>
<keyword evidence="11" id="KW-0325">Glycoprotein</keyword>
<evidence type="ECO:0000256" key="12">
    <source>
        <dbReference type="RuleBase" id="RU367106"/>
    </source>
</evidence>
<dbReference type="Gene3D" id="3.40.720.10">
    <property type="entry name" value="Alkaline Phosphatase, subunit A"/>
    <property type="match status" value="2"/>
</dbReference>
<evidence type="ECO:0000256" key="7">
    <source>
        <dbReference type="ARBA" id="ARBA00022692"/>
    </source>
</evidence>
<name>A0A1V8SWT8_9PEZI</name>
<keyword evidence="17" id="KW-1185">Reference proteome</keyword>
<dbReference type="InterPro" id="IPR045687">
    <property type="entry name" value="PIGG/GPI7_C"/>
</dbReference>
<feature type="compositionally biased region" description="Polar residues" evidence="13">
    <location>
        <begin position="93"/>
        <end position="102"/>
    </location>
</feature>
<dbReference type="SUPFAM" id="SSF53649">
    <property type="entry name" value="Alkaline phosphatase-like"/>
    <property type="match status" value="1"/>
</dbReference>
<evidence type="ECO:0000259" key="14">
    <source>
        <dbReference type="Pfam" id="PF04059"/>
    </source>
</evidence>
<feature type="transmembrane region" description="Helical" evidence="12">
    <location>
        <begin position="1407"/>
        <end position="1425"/>
    </location>
</feature>
<dbReference type="PANTHER" id="PTHR23072">
    <property type="entry name" value="PHOSPHATIDYLINOSITOL GLYCAN-RELATED"/>
    <property type="match status" value="1"/>
</dbReference>
<sequence length="1860" mass="203858">MAMNSTINPAVPLPARSVSPKNTEKGGNIETADPGKVNKQAISQSVDANPVTMPPRPVGNGQGTSDGRPSTSSSAASSLNFFAEPYVPAAVAGSSTQASDSRAPTPPDVKKKIRNSKSKNRRSKSAEASRPVSPATADFDPIHASLASVISMGYENASDGSKPHLAAINADGLAWAKNLGGLHVPSSCLRVVATFGSDLFKERFDGQGGRSQEGLFHFLRASDAWNEHVRTGGHWVGPVVNQDGTTEALICSNSIGYAEELKAAFEECGQVSTVDFITRGTYAGADKTMPSVPSPDGHVLVTTLPSDALSHLSAEHIANNIYEAIDRGLKANHETSSRNVNIAQYPSVRTFERLESSRGNFEFRFELDKISDATVLIEVSASNGRIEAFNPLYFIVVPCECFLGHGAVHDGATFPPYFTGGPAGWNHSAGSRVMANADDVGHMRQVSQNTFISQTGRSAVMVDEWGVIVPIPGHIQAGMVPRRSDSSTNNDGPLMDVEAGATGAMSPVDVTEAITNGRPKMRRPSLTWSAQTVLIEKIRRGLDLRTTLMIRNTPTKWFAEDARRMLDMTHAGQYDFTYARIDLRKMQAVGYVFVNFISAEALKTWVEHWVPEKGPALHMPNITTKPPGEFNKYHKAVAVNYANIQGLECLEAKFRNSCMLEEVPQCRPRLWYSVLNANDEHPAGSPREWPAPDNNAKLQRSMENSLYQGLYAPRDRARDQCRRTQSRFDRGTNRHQRDEGSQGPPRRGQLALPAPNNAPAPWQMQHQGQQYIPENSPAPVGHYTGFQHQVPLPGRSHPMYNGYNGFNGNNGFNGYNGGPAQFPMGYGPQQMPHMPMNYPVPYNNGYMAPNPPAGYVGGPPMMYNAPPQPWVTNYDVLPPRAPVPGAMMRTQTGGRLGKQVNIVPDPKREERFAEHTGMARSQRFRTFSLILSNLLIPIAVLVFATGFFPYKPVLPGLATWEDGEELGSDGRGAVGGDGSIEAPFNKVIFMVVDALRSDFVYGPKSEMKFTQSLIRAGNALPFTAHATPPTVTMPRIKALTTGSVPSFLDLLLNFAESDTSSSLANQDTWLAQLRALPDSKLAFYGDDTWLKLFPPPFFDRSDGTTSFFVSDFTEVDFNVTRHLPEELEKNDWNALVLHYLGLDHIGHKTGPLGPAMPGKQQEMDDVVRMIWEALEREEALGKTLLVLAGDHGMNAGGNHGGSGPGETEPALLFASPKFGGDGKKRECPTVPKEGTEFQFYERVEQSDVVPTLAGLMGFPVPKNSLGVAVEGIKDVLGEQGLRDVLRRNAQQMMQIVRATFGEEQLNVTIGLYRATLNKTNPESCDYVRGEQQGLACRAARTILLHGTDGEVAALQGFLYDAQDVLSSTASSYDIPRMIGGTVLALVSLILAILAFQRLWPPTTAGFTLSFLIILYSVMMFASSYVEEEQHFWYWLTPAWLTLLATKEARQGSSLRLWSSYGVPRAALAVPVIALHRIMISWNQTGQKHAGEPDIVQTVFPVHHKLMWVLVLVTYLYIGFDMAATTLNDLVIREVAVSVAFVVVLASVVFKLNFTQADAPELVLGLGQRVRDYTEDLDLVAQARVVFVMLGLASMFVVVTTMMARQAAGSERKGPSLTERLQPLLTLFLVTQTRTPNILLFLLICVQRMALSRLLRQRQPLTVAVTVMLLSQTTYFAFGGSNSISSIDLGNAYNGIADYNVGLVALLVFVGNWAGAVWWCSAAMIMLRKDAAVIDAYNDQKPDKTHEESVNGTRSWVQEERNRLHNGALAAARTSTTSRRPEQQLESRDSAQYQTYLAALTCFVSASLIAVMAACTALRTHLFIWTVFSPKYLYSMAWAMGWHLGLNVGMGSLLWWLGSLR</sequence>
<protein>
    <recommendedName>
        <fullName evidence="4 12">GPI ethanolamine phosphate transferase 2</fullName>
    </recommendedName>
</protein>
<evidence type="ECO:0000259" key="15">
    <source>
        <dbReference type="Pfam" id="PF19316"/>
    </source>
</evidence>
<feature type="transmembrane region" description="Helical" evidence="12">
    <location>
        <begin position="1623"/>
        <end position="1645"/>
    </location>
</feature>
<dbReference type="InterPro" id="IPR017850">
    <property type="entry name" value="Alkaline_phosphatase_core_sf"/>
</dbReference>
<comment type="caution">
    <text evidence="16">The sequence shown here is derived from an EMBL/GenBank/DDBJ whole genome shotgun (WGS) entry which is preliminary data.</text>
</comment>
<feature type="transmembrane region" description="Helical" evidence="12">
    <location>
        <begin position="1698"/>
        <end position="1719"/>
    </location>
</feature>
<evidence type="ECO:0000256" key="1">
    <source>
        <dbReference type="ARBA" id="ARBA00004477"/>
    </source>
</evidence>
<dbReference type="GO" id="GO:0006506">
    <property type="term" value="P:GPI anchor biosynthetic process"/>
    <property type="evidence" value="ECO:0007669"/>
    <property type="project" value="UniProtKB-UniPathway"/>
</dbReference>
<dbReference type="InParanoid" id="A0A1V8SWT8"/>
<evidence type="ECO:0000256" key="6">
    <source>
        <dbReference type="ARBA" id="ARBA00022679"/>
    </source>
</evidence>
<organism evidence="16 17">
    <name type="scientific">Cryoendolithus antarcticus</name>
    <dbReference type="NCBI Taxonomy" id="1507870"/>
    <lineage>
        <taxon>Eukaryota</taxon>
        <taxon>Fungi</taxon>
        <taxon>Dikarya</taxon>
        <taxon>Ascomycota</taxon>
        <taxon>Pezizomycotina</taxon>
        <taxon>Dothideomycetes</taxon>
        <taxon>Dothideomycetidae</taxon>
        <taxon>Cladosporiales</taxon>
        <taxon>Cladosporiaceae</taxon>
        <taxon>Cryoendolithus</taxon>
    </lineage>
</organism>
<accession>A0A1V8SWT8</accession>
<feature type="transmembrane region" description="Helical" evidence="12">
    <location>
        <begin position="927"/>
        <end position="948"/>
    </location>
</feature>
<feature type="domain" description="Mei2-like C-terminal RNA recognition motif" evidence="14">
    <location>
        <begin position="545"/>
        <end position="654"/>
    </location>
</feature>
<evidence type="ECO:0000256" key="5">
    <source>
        <dbReference type="ARBA" id="ARBA00022502"/>
    </source>
</evidence>
<feature type="region of interest" description="Disordered" evidence="13">
    <location>
        <begin position="92"/>
        <end position="138"/>
    </location>
</feature>
<dbReference type="InterPro" id="IPR037674">
    <property type="entry name" value="PIG-G_N"/>
</dbReference>
<dbReference type="InterPro" id="IPR039527">
    <property type="entry name" value="PIGG/GPI7"/>
</dbReference>
<dbReference type="Pfam" id="PF19316">
    <property type="entry name" value="PIGO_PIGG"/>
    <property type="match status" value="1"/>
</dbReference>
<evidence type="ECO:0000256" key="8">
    <source>
        <dbReference type="ARBA" id="ARBA00022824"/>
    </source>
</evidence>